<protein>
    <recommendedName>
        <fullName evidence="3">MBL fold metallo-hydrolase</fullName>
    </recommendedName>
</protein>
<evidence type="ECO:0000313" key="2">
    <source>
        <dbReference type="Proteomes" id="UP000011669"/>
    </source>
</evidence>
<dbReference type="Gene3D" id="3.60.15.10">
    <property type="entry name" value="Ribonuclease Z/Hydroxyacylglutathione hydrolase-like"/>
    <property type="match status" value="1"/>
</dbReference>
<evidence type="ECO:0008006" key="3">
    <source>
        <dbReference type="Google" id="ProtNLM"/>
    </source>
</evidence>
<dbReference type="InParanoid" id="M0MFG5"/>
<accession>M0MFG5</accession>
<dbReference type="EMBL" id="AOMD01000025">
    <property type="protein sequence ID" value="EMA44098.1"/>
    <property type="molecule type" value="Genomic_DNA"/>
</dbReference>
<evidence type="ECO:0000313" key="1">
    <source>
        <dbReference type="EMBL" id="EMA44098.1"/>
    </source>
</evidence>
<dbReference type="Proteomes" id="UP000011669">
    <property type="component" value="Unassembled WGS sequence"/>
</dbReference>
<comment type="caution">
    <text evidence="1">The sequence shown here is derived from an EMBL/GenBank/DDBJ whole genome shotgun (WGS) entry which is preliminary data.</text>
</comment>
<reference evidence="1 2" key="1">
    <citation type="journal article" date="2014" name="PLoS Genet.">
        <title>Phylogenetically driven sequencing of extremely halophilic archaea reveals strategies for static and dynamic osmo-response.</title>
        <authorList>
            <person name="Becker E.A."/>
            <person name="Seitzer P.M."/>
            <person name="Tritt A."/>
            <person name="Larsen D."/>
            <person name="Krusor M."/>
            <person name="Yao A.I."/>
            <person name="Wu D."/>
            <person name="Madern D."/>
            <person name="Eisen J.A."/>
            <person name="Darling A.E."/>
            <person name="Facciotti M.T."/>
        </authorList>
    </citation>
    <scope>NUCLEOTIDE SEQUENCE [LARGE SCALE GENOMIC DNA]</scope>
    <source>
        <strain evidence="1 2">DSM 5350</strain>
    </source>
</reference>
<dbReference type="InterPro" id="IPR036866">
    <property type="entry name" value="RibonucZ/Hydroxyglut_hydro"/>
</dbReference>
<keyword evidence="2" id="KW-1185">Reference proteome</keyword>
<dbReference type="STRING" id="1227455.C449_11248"/>
<dbReference type="RefSeq" id="WP_006078109.1">
    <property type="nucleotide sequence ID" value="NZ_AOMD01000025.1"/>
</dbReference>
<dbReference type="PATRIC" id="fig|1227455.4.peg.2306"/>
<proteinExistence type="predicted"/>
<dbReference type="OrthoDB" id="169463at2157"/>
<organism evidence="1 2">
    <name type="scientific">Halococcus saccharolyticus DSM 5350</name>
    <dbReference type="NCBI Taxonomy" id="1227455"/>
    <lineage>
        <taxon>Archaea</taxon>
        <taxon>Methanobacteriati</taxon>
        <taxon>Methanobacteriota</taxon>
        <taxon>Stenosarchaea group</taxon>
        <taxon>Halobacteria</taxon>
        <taxon>Halobacteriales</taxon>
        <taxon>Halococcaceae</taxon>
        <taxon>Halococcus</taxon>
    </lineage>
</organism>
<name>M0MFG5_9EURY</name>
<dbReference type="SUPFAM" id="SSF56281">
    <property type="entry name" value="Metallo-hydrolase/oxidoreductase"/>
    <property type="match status" value="1"/>
</dbReference>
<dbReference type="AlphaFoldDB" id="M0MFG5"/>
<gene>
    <name evidence="1" type="ORF">C449_11248</name>
</gene>
<sequence length="234" mass="25438">MPMYARDEPTECRPIGRWENGVGWLAHPHENGQRASHAIRGDDGVWIIDPLDAPGVDDLLEAVGEIAGVAVLSDYHARGASAIAERHGVSVHVPRWLDRAAARIDAPVERFAWSLGDSGFVVQRYAPFPGWNEAIAYRESDRTLYVPEALGTAPLFTVGAEWLGIYLLCRALPPRNLLVDLEPERVLVGHGEGIFDDAAAALSDALDGARRRFPHAVVTNGRAQLRAGIEALGD</sequence>